<evidence type="ECO:0000256" key="2">
    <source>
        <dbReference type="ARBA" id="ARBA00012438"/>
    </source>
</evidence>
<keyword evidence="3" id="KW-0597">Phosphoprotein</keyword>
<dbReference type="Proteomes" id="UP000003250">
    <property type="component" value="Unassembled WGS sequence"/>
</dbReference>
<dbReference type="OrthoDB" id="341208at2"/>
<evidence type="ECO:0000256" key="3">
    <source>
        <dbReference type="ARBA" id="ARBA00022553"/>
    </source>
</evidence>
<protein>
    <recommendedName>
        <fullName evidence="2">histidine kinase</fullName>
        <ecNumber evidence="2">2.7.13.3</ecNumber>
    </recommendedName>
</protein>
<proteinExistence type="predicted"/>
<feature type="non-terminal residue" evidence="8">
    <location>
        <position position="1"/>
    </location>
</feature>
<dbReference type="EMBL" id="AHAM01000169">
    <property type="protein sequence ID" value="EHK55359.1"/>
    <property type="molecule type" value="Genomic_DNA"/>
</dbReference>
<reference evidence="8 9" key="1">
    <citation type="journal article" date="2012" name="J. Bacteriol.">
        <title>Draft Genome Sequence of Mesorhizobium alhagi CCNWXJ12-2T, a Novel Salt-Resistant Species Isolated from the Desert of Northwestern China.</title>
        <authorList>
            <person name="Zhou M."/>
            <person name="Chen W."/>
            <person name="Chen H."/>
            <person name="Wei G."/>
        </authorList>
    </citation>
    <scope>NUCLEOTIDE SEQUENCE [LARGE SCALE GENOMIC DNA]</scope>
    <source>
        <strain evidence="8 9">CCNWXJ12-2</strain>
    </source>
</reference>
<keyword evidence="7" id="KW-0067">ATP-binding</keyword>
<dbReference type="PANTHER" id="PTHR41523">
    <property type="entry name" value="TWO-COMPONENT SYSTEM SENSOR PROTEIN"/>
    <property type="match status" value="1"/>
</dbReference>
<dbReference type="AlphaFoldDB" id="H0HV56"/>
<accession>H0HV56</accession>
<organism evidence="8 9">
    <name type="scientific">Mesorhizobium alhagi CCNWXJ12-2</name>
    <dbReference type="NCBI Taxonomy" id="1107882"/>
    <lineage>
        <taxon>Bacteria</taxon>
        <taxon>Pseudomonadati</taxon>
        <taxon>Pseudomonadota</taxon>
        <taxon>Alphaproteobacteria</taxon>
        <taxon>Hyphomicrobiales</taxon>
        <taxon>Phyllobacteriaceae</taxon>
        <taxon>Allomesorhizobium</taxon>
    </lineage>
</organism>
<gene>
    <name evidence="8" type="ORF">MAXJ12_20299</name>
</gene>
<sequence length="109" mass="11920">TNALKYGALSVPDGLVSIAGKIDRLNGSGTFSFAWRETGGPSVTAPTRKGFGSVILVDSAKQFSQNVVLDYTPQGLRYDLQLQLSAIESSRAVLRHEKQHSAQRRARRF</sequence>
<dbReference type="GO" id="GO:0004673">
    <property type="term" value="F:protein histidine kinase activity"/>
    <property type="evidence" value="ECO:0007669"/>
    <property type="project" value="UniProtKB-EC"/>
</dbReference>
<comment type="catalytic activity">
    <reaction evidence="1">
        <text>ATP + protein L-histidine = ADP + protein N-phospho-L-histidine.</text>
        <dbReference type="EC" id="2.7.13.3"/>
    </reaction>
</comment>
<evidence type="ECO:0000256" key="4">
    <source>
        <dbReference type="ARBA" id="ARBA00022679"/>
    </source>
</evidence>
<evidence type="ECO:0000313" key="9">
    <source>
        <dbReference type="Proteomes" id="UP000003250"/>
    </source>
</evidence>
<dbReference type="PANTHER" id="PTHR41523:SF7">
    <property type="entry name" value="HISTIDINE KINASE"/>
    <property type="match status" value="1"/>
</dbReference>
<dbReference type="EC" id="2.7.13.3" evidence="2"/>
<keyword evidence="9" id="KW-1185">Reference proteome</keyword>
<keyword evidence="4" id="KW-0808">Transferase</keyword>
<evidence type="ECO:0000256" key="7">
    <source>
        <dbReference type="ARBA" id="ARBA00022840"/>
    </source>
</evidence>
<name>H0HV56_9HYPH</name>
<keyword evidence="6" id="KW-0418">Kinase</keyword>
<keyword evidence="5" id="KW-0547">Nucleotide-binding</keyword>
<evidence type="ECO:0000313" key="8">
    <source>
        <dbReference type="EMBL" id="EHK55359.1"/>
    </source>
</evidence>
<evidence type="ECO:0000256" key="6">
    <source>
        <dbReference type="ARBA" id="ARBA00022777"/>
    </source>
</evidence>
<evidence type="ECO:0000256" key="1">
    <source>
        <dbReference type="ARBA" id="ARBA00000085"/>
    </source>
</evidence>
<dbReference type="GO" id="GO:0005524">
    <property type="term" value="F:ATP binding"/>
    <property type="evidence" value="ECO:0007669"/>
    <property type="project" value="UniProtKB-KW"/>
</dbReference>
<evidence type="ECO:0000256" key="5">
    <source>
        <dbReference type="ARBA" id="ARBA00022741"/>
    </source>
</evidence>